<sequence>MADELLLKLPDYKHTCQRYTTGDVDSKCLACAYESGAEAQLAKAKPIIEKQERERMALGLGARPWKSIKNSSDVWIRFTLNDIQTLKEGK</sequence>
<dbReference type="EMBL" id="BART01016570">
    <property type="protein sequence ID" value="GAG83387.1"/>
    <property type="molecule type" value="Genomic_DNA"/>
</dbReference>
<accession>X1BQB5</accession>
<gene>
    <name evidence="1" type="ORF">S01H4_31821</name>
</gene>
<proteinExistence type="predicted"/>
<reference evidence="1" key="1">
    <citation type="journal article" date="2014" name="Front. Microbiol.">
        <title>High frequency of phylogenetically diverse reductive dehalogenase-homologous genes in deep subseafloor sedimentary metagenomes.</title>
        <authorList>
            <person name="Kawai M."/>
            <person name="Futagami T."/>
            <person name="Toyoda A."/>
            <person name="Takaki Y."/>
            <person name="Nishi S."/>
            <person name="Hori S."/>
            <person name="Arai W."/>
            <person name="Tsubouchi T."/>
            <person name="Morono Y."/>
            <person name="Uchiyama I."/>
            <person name="Ito T."/>
            <person name="Fujiyama A."/>
            <person name="Inagaki F."/>
            <person name="Takami H."/>
        </authorList>
    </citation>
    <scope>NUCLEOTIDE SEQUENCE</scope>
    <source>
        <strain evidence="1">Expedition CK06-06</strain>
    </source>
</reference>
<evidence type="ECO:0000313" key="1">
    <source>
        <dbReference type="EMBL" id="GAG83387.1"/>
    </source>
</evidence>
<comment type="caution">
    <text evidence="1">The sequence shown here is derived from an EMBL/GenBank/DDBJ whole genome shotgun (WGS) entry which is preliminary data.</text>
</comment>
<organism evidence="1">
    <name type="scientific">marine sediment metagenome</name>
    <dbReference type="NCBI Taxonomy" id="412755"/>
    <lineage>
        <taxon>unclassified sequences</taxon>
        <taxon>metagenomes</taxon>
        <taxon>ecological metagenomes</taxon>
    </lineage>
</organism>
<dbReference type="AlphaFoldDB" id="X1BQB5"/>
<protein>
    <submittedName>
        <fullName evidence="1">Uncharacterized protein</fullName>
    </submittedName>
</protein>
<name>X1BQB5_9ZZZZ</name>